<evidence type="ECO:0000256" key="2">
    <source>
        <dbReference type="SAM" id="SignalP"/>
    </source>
</evidence>
<dbReference type="AlphaFoldDB" id="A0A344LHP4"/>
<evidence type="ECO:0000256" key="1">
    <source>
        <dbReference type="SAM" id="MobiDB-lite"/>
    </source>
</evidence>
<evidence type="ECO:0008006" key="5">
    <source>
        <dbReference type="Google" id="ProtNLM"/>
    </source>
</evidence>
<organism evidence="3 4">
    <name type="scientific">Amycolatopsis albispora</name>
    <dbReference type="NCBI Taxonomy" id="1804986"/>
    <lineage>
        <taxon>Bacteria</taxon>
        <taxon>Bacillati</taxon>
        <taxon>Actinomycetota</taxon>
        <taxon>Actinomycetes</taxon>
        <taxon>Pseudonocardiales</taxon>
        <taxon>Pseudonocardiaceae</taxon>
        <taxon>Amycolatopsis</taxon>
    </lineage>
</organism>
<gene>
    <name evidence="3" type="ORF">A4R43_38145</name>
</gene>
<feature type="compositionally biased region" description="Polar residues" evidence="1">
    <location>
        <begin position="31"/>
        <end position="41"/>
    </location>
</feature>
<dbReference type="Proteomes" id="UP000250434">
    <property type="component" value="Chromosome"/>
</dbReference>
<keyword evidence="2" id="KW-0732">Signal</keyword>
<feature type="chain" id="PRO_5039597840" description="Ig-like domain-containing protein" evidence="2">
    <location>
        <begin position="21"/>
        <end position="80"/>
    </location>
</feature>
<protein>
    <recommendedName>
        <fullName evidence="5">Ig-like domain-containing protein</fullName>
    </recommendedName>
</protein>
<keyword evidence="4" id="KW-1185">Reference proteome</keyword>
<name>A0A344LHP4_9PSEU</name>
<proteinExistence type="predicted"/>
<feature type="compositionally biased region" description="Low complexity" evidence="1">
    <location>
        <begin position="18"/>
        <end position="29"/>
    </location>
</feature>
<evidence type="ECO:0000313" key="4">
    <source>
        <dbReference type="Proteomes" id="UP000250434"/>
    </source>
</evidence>
<feature type="region of interest" description="Disordered" evidence="1">
    <location>
        <begin position="18"/>
        <end position="41"/>
    </location>
</feature>
<sequence>MSATALVVAGLFATAPAAGAGQAPPVHAPMSPSNWDSTHPNELSCQQAGRHLQFSKPGLTFRCFWMGNPPRWELWVNHPR</sequence>
<accession>A0A344LHP4</accession>
<reference evidence="3 4" key="1">
    <citation type="submission" date="2016-04" db="EMBL/GenBank/DDBJ databases">
        <title>Complete genome sequence and analysis of deep-sea sediment isolate, Amycolatopsis sp. WP1.</title>
        <authorList>
            <person name="Wang H."/>
            <person name="Chen S."/>
            <person name="Wu Q."/>
        </authorList>
    </citation>
    <scope>NUCLEOTIDE SEQUENCE [LARGE SCALE GENOMIC DNA]</scope>
    <source>
        <strain evidence="3 4">WP1</strain>
    </source>
</reference>
<feature type="signal peptide" evidence="2">
    <location>
        <begin position="1"/>
        <end position="20"/>
    </location>
</feature>
<dbReference type="RefSeq" id="WP_113696623.1">
    <property type="nucleotide sequence ID" value="NZ_CP015163.1"/>
</dbReference>
<dbReference type="KEGG" id="aab:A4R43_38145"/>
<dbReference type="EMBL" id="CP015163">
    <property type="protein sequence ID" value="AXB47568.1"/>
    <property type="molecule type" value="Genomic_DNA"/>
</dbReference>
<evidence type="ECO:0000313" key="3">
    <source>
        <dbReference type="EMBL" id="AXB47568.1"/>
    </source>
</evidence>